<evidence type="ECO:0000259" key="5">
    <source>
        <dbReference type="Pfam" id="PF23024"/>
    </source>
</evidence>
<dbReference type="FunFam" id="3.30.300.30:FF:000001">
    <property type="entry name" value="DIP2 disco-interacting protein 2 homolog C"/>
    <property type="match status" value="1"/>
</dbReference>
<feature type="domain" description="AMP-binding enzyme C-terminal" evidence="5">
    <location>
        <begin position="1990"/>
        <end position="2092"/>
    </location>
</feature>
<feature type="region of interest" description="Disordered" evidence="2">
    <location>
        <begin position="627"/>
        <end position="713"/>
    </location>
</feature>
<feature type="compositionally biased region" description="Low complexity" evidence="2">
    <location>
        <begin position="118"/>
        <end position="128"/>
    </location>
</feature>
<dbReference type="PANTHER" id="PTHR22754:SF32">
    <property type="entry name" value="DISCO-INTERACTING PROTEIN 2"/>
    <property type="match status" value="1"/>
</dbReference>
<feature type="region of interest" description="Disordered" evidence="2">
    <location>
        <begin position="105"/>
        <end position="129"/>
    </location>
</feature>
<dbReference type="InterPro" id="IPR042099">
    <property type="entry name" value="ANL_N_sf"/>
</dbReference>
<sequence>MRPLSFENLRRLVGRKKDRNEPSFKRSESFKRISIRKSYLDRGKRRSKLQKSLEPPAVDDANSKPPTIEKQAVIKEQRPKKLQDDTLSRESISYDEWLQGVSSSSREKLDELHREQQQNKQNNRQQQQHFVAPARNNQAVAKFQRLNEADHVAEELKVLELDASPVLPSKSHRIITNETITIRNEEKNGHQDVVLQETKSIEGPPPPPSVSVNLGRIWRDAVPMPFPATSGPSIHHSLDSALKERKPQPTVARTVSAPEKSVAGKDVSSAFGFSLRIARLADFRPGGTRNGFFNRRTKKSTPSVSVDGYFKRSSTLRRSSCRRRGSGGGGRRTSQRTKKKQPPQTAVAATRSNSPVWFVPPERRRSRRQRRVWREIRYFPETEIPVIERIDDCWSNMSDLDQFDDLKLLLSGDFNDRRENNGGLNSLVSSSLGSFSATSSSSSACRRPPKISDFNEDKLFSEELRTSGVLARRTTWRPVTSNYFASNQFLSFLSKGSCSFVGREKARTDSSTCYYRCLSSTESETEDDEAERLGPPERRKTTSHAMHRQQQHLKRQRSGLRRRPLRRKSQLRKASGQPVFLVRKCSSLRKRPRDITQKGYEKKRTRLLQQYASKQLEVRQEAVQQALAAMQGRPKPSLPMPSKRTSVMARSPDRERRDSGESSSDEDSVVTEESPGAGGPTGTGLSDTSSTGSARDTPPPPRPPARRPPGADITDIAEYTPHAYCNIQPPDVTHTSNTPAAQQSTRRPGADRVNRYHVVEDQNNTGTTGRWKVSAKIQQLLNTLKRPKRRPLPEFYEDDDIELEIAANPKDPNAPKPEGGSMTSAVGEPLSVAAGLPRSLEAAIQRYGSASYKAPVATVLDPNGKLCVTLTYGKLLSRSHKIAYTLLNKALSRGGDCCLKPGDRIALVYPNNDPISFMCAFYGCLQAGIVPVPIEVPLTRRDAGSQQIGFLLGSCGIQVALTSEACLKGLPKTAAGEVVAFKGWPKLHWFVTEHLGKTPKDWLPPPRLTDDTPAYIEYTTDKDGSVMGVTVTRSAMLAHCRALTQACGYTEGENAVCVLDFKREVGLWHSTLTSVLNGMHVIFIPYALMKVNPASWMQMITKHRASVAVVKSRDLHWGLLATKDHKDISLSSLRLLLVADGANPWSLSSCDQFLSVFQSKGLRPDAVCPCASSSEALTVSVRRPGRAGVNATGRGVLSMSGLSYGVVRVDQENSLTSLTLQDCGQVMPGSIVVVIKMEGQPFICKTDEVGEICVHSSATGNQYWGLQGLTNNTFKVSPLQADASPLGDVEYTRSGLLGFLGPGGLVFVCGSRDGLMTVTGRKHNADDIIATVLAVEPMKFIYRGRIAVFSVRVLRDERICVVAEQRPDCSEEESFQWMSRVLQAVDSIHAVGIYCLALVPPNYLPKTPLGGIHLSETKRRFLEGTLHPANVLLCPHTCVTNLPKPREVHSAGDSVADVGPASVMVGNIVQGNRLASAQGRDMGVLDEDSDNAKKYQFISEILRWRAVSTSDHVIFTSLNAKGAVATSLSCSQLHKKAERIGNLLLDRGRINTGDHVALIFPPGTDLICAFYGCLYVGAVPVTIRPPHPQNLQTTLPTVRMIVDVSKSVLVLTNQNILKLLKTKEANNVVDIKSWPTILDMDDMPKKKLPVMYRAPTAEMLAYLDFSVSTTGMLAGIKMSHAAVTSLCRAMKLACELYPSRHIALCLDPYSGLGFALWCLSSIYSGHHSILIPPSEVEANPALWLSAVSQSRVRDTFCSYGVMELCTKGLGSSVHALKARGVSLACVRTCVVVAEERPRIALTTSFSKLFSALGLSPRAVSTSFGCRVNTAICLQGASSPEPSTVYVDLRALRNDRVSLVERGSPHSLCLMESGKLLPGVKVIIANPETKGQCGDSHLGEIWVQSAHNASGYFTIYGDESDYADHFNARLVTGNTNEVYARTGYLGFLRRTESVQQSVISDIPGDTSAEADLVPGDSELHDAVFVVGALDEAILLRGMRYHPIDIENSVMRCHKKIAECAVFTWTNLLVVVVELDGSESEALDLVALVTSAVLEEHHLVVGVVVVVDPGVVPINSRGEKQRMHLRDGFLADQLDPIYVAYNM</sequence>
<feature type="compositionally biased region" description="Basic and acidic residues" evidence="2">
    <location>
        <begin position="105"/>
        <end position="117"/>
    </location>
</feature>
<dbReference type="InterPro" id="IPR010506">
    <property type="entry name" value="DMAP1-bd"/>
</dbReference>
<feature type="region of interest" description="Disordered" evidence="2">
    <location>
        <begin position="725"/>
        <end position="752"/>
    </location>
</feature>
<dbReference type="CDD" id="cd05905">
    <property type="entry name" value="Dip2"/>
    <property type="match status" value="2"/>
</dbReference>
<proteinExistence type="inferred from homology"/>
<feature type="compositionally biased region" description="Basic and acidic residues" evidence="2">
    <location>
        <begin position="651"/>
        <end position="660"/>
    </location>
</feature>
<dbReference type="EMBL" id="JAWNGG020000267">
    <property type="protein sequence ID" value="KAK9295371.1"/>
    <property type="molecule type" value="Genomic_DNA"/>
</dbReference>
<evidence type="ECO:0000256" key="1">
    <source>
        <dbReference type="ARBA" id="ARBA00007735"/>
    </source>
</evidence>
<feature type="domain" description="DMAP1-binding" evidence="4">
    <location>
        <begin position="594"/>
        <end position="662"/>
    </location>
</feature>
<evidence type="ECO:0000313" key="7">
    <source>
        <dbReference type="Proteomes" id="UP001432146"/>
    </source>
</evidence>
<accession>A0AAW0ZCV8</accession>
<dbReference type="InterPro" id="IPR025110">
    <property type="entry name" value="AMP-bd_C"/>
</dbReference>
<evidence type="ECO:0000313" key="6">
    <source>
        <dbReference type="EMBL" id="KAK9295371.1"/>
    </source>
</evidence>
<reference evidence="6 7" key="1">
    <citation type="submission" date="2024-05" db="EMBL/GenBank/DDBJ databases">
        <title>The nuclear and mitochondrial genome assemblies of Tetragonisca angustula (Apidae: Meliponini), a tiny yet remarkable pollinator in the Neotropics.</title>
        <authorList>
            <person name="Ferrari R."/>
            <person name="Ricardo P.C."/>
            <person name="Dias F.C."/>
            <person name="Araujo N.S."/>
            <person name="Soares D.O."/>
            <person name="Zhou Q.-S."/>
            <person name="Zhu C.-D."/>
            <person name="Coutinho L."/>
            <person name="Airas M.C."/>
            <person name="Batista T.M."/>
        </authorList>
    </citation>
    <scope>NUCLEOTIDE SEQUENCE [LARGE SCALE GENOMIC DNA]</scope>
    <source>
        <strain evidence="6">ASF017062</strain>
        <tissue evidence="6">Abdomen</tissue>
    </source>
</reference>
<feature type="region of interest" description="Disordered" evidence="2">
    <location>
        <begin position="228"/>
        <end position="263"/>
    </location>
</feature>
<dbReference type="InterPro" id="IPR000873">
    <property type="entry name" value="AMP-dep_synth/lig_dom"/>
</dbReference>
<dbReference type="SUPFAM" id="SSF56801">
    <property type="entry name" value="Acetyl-CoA synthetase-like"/>
    <property type="match status" value="2"/>
</dbReference>
<feature type="compositionally biased region" description="Basic and acidic residues" evidence="2">
    <location>
        <begin position="531"/>
        <end position="540"/>
    </location>
</feature>
<evidence type="ECO:0000256" key="2">
    <source>
        <dbReference type="SAM" id="MobiDB-lite"/>
    </source>
</evidence>
<dbReference type="Pfam" id="PF00501">
    <property type="entry name" value="AMP-binding"/>
    <property type="match status" value="2"/>
</dbReference>
<comment type="similarity">
    <text evidence="1">Belongs to the DIP2 family.</text>
</comment>
<protein>
    <recommendedName>
        <fullName evidence="8">Disco-interacting protein 2</fullName>
    </recommendedName>
</protein>
<name>A0AAW0ZCV8_9HYME</name>
<dbReference type="InterPro" id="IPR045851">
    <property type="entry name" value="AMP-bd_C_sf"/>
</dbReference>
<feature type="compositionally biased region" description="Basic and acidic residues" evidence="2">
    <location>
        <begin position="236"/>
        <end position="247"/>
    </location>
</feature>
<dbReference type="InterPro" id="IPR037337">
    <property type="entry name" value="Dip2-like_dom"/>
</dbReference>
<dbReference type="Pfam" id="PF23024">
    <property type="entry name" value="AMP-dom_DIP2-like"/>
    <property type="match status" value="1"/>
</dbReference>
<feature type="compositionally biased region" description="Polar residues" evidence="2">
    <location>
        <begin position="733"/>
        <end position="746"/>
    </location>
</feature>
<dbReference type="Pfam" id="PF06464">
    <property type="entry name" value="DMAP_binding"/>
    <property type="match status" value="1"/>
</dbReference>
<evidence type="ECO:0008006" key="8">
    <source>
        <dbReference type="Google" id="ProtNLM"/>
    </source>
</evidence>
<evidence type="ECO:0000259" key="4">
    <source>
        <dbReference type="Pfam" id="PF06464"/>
    </source>
</evidence>
<feature type="region of interest" description="Disordered" evidence="2">
    <location>
        <begin position="286"/>
        <end position="355"/>
    </location>
</feature>
<feature type="region of interest" description="Disordered" evidence="2">
    <location>
        <begin position="525"/>
        <end position="576"/>
    </location>
</feature>
<dbReference type="Gene3D" id="3.40.50.12780">
    <property type="entry name" value="N-terminal domain of ligase-like"/>
    <property type="match status" value="2"/>
</dbReference>
<keyword evidence="7" id="KW-1185">Reference proteome</keyword>
<organism evidence="6 7">
    <name type="scientific">Tetragonisca angustula</name>
    <dbReference type="NCBI Taxonomy" id="166442"/>
    <lineage>
        <taxon>Eukaryota</taxon>
        <taxon>Metazoa</taxon>
        <taxon>Ecdysozoa</taxon>
        <taxon>Arthropoda</taxon>
        <taxon>Hexapoda</taxon>
        <taxon>Insecta</taxon>
        <taxon>Pterygota</taxon>
        <taxon>Neoptera</taxon>
        <taxon>Endopterygota</taxon>
        <taxon>Hymenoptera</taxon>
        <taxon>Apocrita</taxon>
        <taxon>Aculeata</taxon>
        <taxon>Apoidea</taxon>
        <taxon>Anthophila</taxon>
        <taxon>Apidae</taxon>
        <taxon>Tetragonisca</taxon>
    </lineage>
</organism>
<feature type="domain" description="AMP-dependent synthetase/ligase" evidence="3">
    <location>
        <begin position="1504"/>
        <end position="1912"/>
    </location>
</feature>
<feature type="compositionally biased region" description="Basic residues" evidence="2">
    <location>
        <begin position="541"/>
        <end position="571"/>
    </location>
</feature>
<dbReference type="Gene3D" id="3.30.300.30">
    <property type="match status" value="2"/>
</dbReference>
<comment type="caution">
    <text evidence="6">The sequence shown here is derived from an EMBL/GenBank/DDBJ whole genome shotgun (WGS) entry which is preliminary data.</text>
</comment>
<feature type="region of interest" description="Disordered" evidence="2">
    <location>
        <begin position="40"/>
        <end position="66"/>
    </location>
</feature>
<feature type="compositionally biased region" description="Pro residues" evidence="2">
    <location>
        <begin position="697"/>
        <end position="707"/>
    </location>
</feature>
<dbReference type="Proteomes" id="UP001432146">
    <property type="component" value="Unassembled WGS sequence"/>
</dbReference>
<feature type="domain" description="AMP-dependent synthetase/ligase" evidence="3">
    <location>
        <begin position="867"/>
        <end position="1264"/>
    </location>
</feature>
<feature type="compositionally biased region" description="Low complexity" evidence="2">
    <location>
        <begin position="683"/>
        <end position="693"/>
    </location>
</feature>
<gene>
    <name evidence="6" type="ORF">QLX08_010311</name>
</gene>
<evidence type="ECO:0000259" key="3">
    <source>
        <dbReference type="Pfam" id="PF00501"/>
    </source>
</evidence>
<dbReference type="PANTHER" id="PTHR22754">
    <property type="entry name" value="DISCO-INTERACTING PROTEIN 2 DIP2 -RELATED"/>
    <property type="match status" value="1"/>
</dbReference>